<evidence type="ECO:0000259" key="1">
    <source>
        <dbReference type="Pfam" id="PF04179"/>
    </source>
</evidence>
<evidence type="ECO:0000259" key="2">
    <source>
        <dbReference type="Pfam" id="PF17184"/>
    </source>
</evidence>
<evidence type="ECO:0008006" key="5">
    <source>
        <dbReference type="Google" id="ProtNLM"/>
    </source>
</evidence>
<dbReference type="EMBL" id="KN847341">
    <property type="protein sequence ID" value="KIW38508.1"/>
    <property type="molecule type" value="Genomic_DNA"/>
</dbReference>
<dbReference type="STRING" id="215243.A0A0D2D5T8"/>
<dbReference type="PANTHER" id="PTHR31811:SF0">
    <property type="entry name" value="TRNA A64-2'-O-RIBOSYLPHOSPHATE TRANSFERASE"/>
    <property type="match status" value="1"/>
</dbReference>
<dbReference type="GO" id="GO:0005737">
    <property type="term" value="C:cytoplasm"/>
    <property type="evidence" value="ECO:0007669"/>
    <property type="project" value="TreeGrafter"/>
</dbReference>
<keyword evidence="4" id="KW-1185">Reference proteome</keyword>
<dbReference type="PIRSF" id="PIRSF007747">
    <property type="entry name" value="Ribosyl_Ptfrase"/>
    <property type="match status" value="1"/>
</dbReference>
<dbReference type="GO" id="GO:0043399">
    <property type="term" value="F:tRNA adenosine(64)-2'-O-ribosylphosphate transferase activity"/>
    <property type="evidence" value="ECO:0007669"/>
    <property type="project" value="InterPro"/>
</dbReference>
<dbReference type="AlphaFoldDB" id="A0A0D2D5T8"/>
<dbReference type="Pfam" id="PF04179">
    <property type="entry name" value="Init_tRNA_PT"/>
    <property type="match status" value="1"/>
</dbReference>
<evidence type="ECO:0000313" key="3">
    <source>
        <dbReference type="EMBL" id="KIW38508.1"/>
    </source>
</evidence>
<name>A0A0D2D5T8_9EURO</name>
<dbReference type="Pfam" id="PF17184">
    <property type="entry name" value="Rit1_C"/>
    <property type="match status" value="1"/>
</dbReference>
<dbReference type="PANTHER" id="PTHR31811">
    <property type="entry name" value="TRNA A64-2'-O-RIBOSYLPHOSPHATE TRANSFERASE"/>
    <property type="match status" value="1"/>
</dbReference>
<dbReference type="RefSeq" id="XP_016258724.1">
    <property type="nucleotide sequence ID" value="XM_016410917.1"/>
</dbReference>
<protein>
    <recommendedName>
        <fullName evidence="5">Initiator tRNA phosphoribosyl transferase</fullName>
    </recommendedName>
</protein>
<feature type="domain" description="Rit1 DUSP-like" evidence="1">
    <location>
        <begin position="356"/>
        <end position="466"/>
    </location>
</feature>
<evidence type="ECO:0000313" key="4">
    <source>
        <dbReference type="Proteomes" id="UP000053342"/>
    </source>
</evidence>
<dbReference type="GeneID" id="27361538"/>
<reference evidence="3 4" key="1">
    <citation type="submission" date="2015-01" db="EMBL/GenBank/DDBJ databases">
        <title>The Genome Sequence of Exophiala oligosperma CBS72588.</title>
        <authorList>
            <consortium name="The Broad Institute Genomics Platform"/>
            <person name="Cuomo C."/>
            <person name="de Hoog S."/>
            <person name="Gorbushina A."/>
            <person name="Stielow B."/>
            <person name="Teixiera M."/>
            <person name="Abouelleil A."/>
            <person name="Chapman S.B."/>
            <person name="Priest M."/>
            <person name="Young S.K."/>
            <person name="Wortman J."/>
            <person name="Nusbaum C."/>
            <person name="Birren B."/>
        </authorList>
    </citation>
    <scope>NUCLEOTIDE SEQUENCE [LARGE SCALE GENOMIC DNA]</scope>
    <source>
        <strain evidence="3 4">CBS 72588</strain>
    </source>
</reference>
<dbReference type="VEuPathDB" id="FungiDB:PV06_09464"/>
<accession>A0A0D2D5T8</accession>
<sequence length="473" mass="51993">MTSSNFPTRLADLSLNDASIHPSFYANIRSLRKSVLSVPHRLASILADAAFAKQVSEHYNLPLVANERCGSWYIDPGDKVGSAYFKSTDGHHGQWSFSLRRLNLQLLPLLAKHGGAVVVDSTRRGKNLPDAFSKTVPIWVSVINRTLFPEIPDAHILQLPPAPNDLGRSEISQIESRLDMFANSLRELQLDFVALRNELVHPIRLQWAINGSFDVDVDVGPDAEVSTMFPKEAHQLVLCSASRRVHGAEISEGGYIQGAGDDSEGWSYGLTAQVFWRHRQLLMSTSEEELPGLVGKLMEDDQGISRNKDEGTVITPTDSLYICAGTVVGNEDDTYDLVIDCNGDAESNAVNPETIGLACRLGKLGSKDLREKLPMVAELVKDRLLKDDHARILITCTTGKDLSVGVAVALLCLYYDDTGHVKDNLRTGKPEKVDKLLVKQRLAWISSAIPGANPSRSTLQAVNSFLMQRPEGF</sequence>
<dbReference type="InterPro" id="IPR033449">
    <property type="entry name" value="Rit1_N"/>
</dbReference>
<dbReference type="InterPro" id="IPR007306">
    <property type="entry name" value="Rit1"/>
</dbReference>
<organism evidence="3 4">
    <name type="scientific">Exophiala oligosperma</name>
    <dbReference type="NCBI Taxonomy" id="215243"/>
    <lineage>
        <taxon>Eukaryota</taxon>
        <taxon>Fungi</taxon>
        <taxon>Dikarya</taxon>
        <taxon>Ascomycota</taxon>
        <taxon>Pezizomycotina</taxon>
        <taxon>Eurotiomycetes</taxon>
        <taxon>Chaetothyriomycetidae</taxon>
        <taxon>Chaetothyriales</taxon>
        <taxon>Herpotrichiellaceae</taxon>
        <taxon>Exophiala</taxon>
    </lineage>
</organism>
<dbReference type="GO" id="GO:0019988">
    <property type="term" value="P:charged-tRNA amino acid modification"/>
    <property type="evidence" value="ECO:0007669"/>
    <property type="project" value="InterPro"/>
</dbReference>
<gene>
    <name evidence="3" type="ORF">PV06_09464</name>
</gene>
<proteinExistence type="predicted"/>
<dbReference type="InterPro" id="IPR033421">
    <property type="entry name" value="Rit1_DUSP-like"/>
</dbReference>
<dbReference type="OrthoDB" id="45256at2759"/>
<dbReference type="Proteomes" id="UP000053342">
    <property type="component" value="Unassembled WGS sequence"/>
</dbReference>
<feature type="domain" description="Rit1 N-terminal" evidence="2">
    <location>
        <begin position="31"/>
        <end position="298"/>
    </location>
</feature>
<dbReference type="HOGENOM" id="CLU_027654_1_1_1"/>